<dbReference type="KEGG" id="nhe:NECHADRAFT_83551"/>
<dbReference type="InParanoid" id="C7Z4C1"/>
<dbReference type="VEuPathDB" id="FungiDB:NECHADRAFT_83551"/>
<dbReference type="PANTHER" id="PTHR33112:SF16">
    <property type="entry name" value="HETEROKARYON INCOMPATIBILITY DOMAIN-CONTAINING PROTEIN"/>
    <property type="match status" value="1"/>
</dbReference>
<dbReference type="Proteomes" id="UP000005206">
    <property type="component" value="Chromosome 8"/>
</dbReference>
<feature type="domain" description="Heterokaryon incompatibility" evidence="1">
    <location>
        <begin position="226"/>
        <end position="315"/>
    </location>
</feature>
<proteinExistence type="predicted"/>
<name>C7Z4C1_FUSV7</name>
<dbReference type="GeneID" id="9675342"/>
<protein>
    <recommendedName>
        <fullName evidence="1">Heterokaryon incompatibility domain-containing protein</fullName>
    </recommendedName>
</protein>
<reference evidence="2 3" key="1">
    <citation type="journal article" date="2009" name="PLoS Genet.">
        <title>The genome of Nectria haematococca: contribution of supernumerary chromosomes to gene expansion.</title>
        <authorList>
            <person name="Coleman J.J."/>
            <person name="Rounsley S.D."/>
            <person name="Rodriguez-Carres M."/>
            <person name="Kuo A."/>
            <person name="Wasmann C.C."/>
            <person name="Grimwood J."/>
            <person name="Schmutz J."/>
            <person name="Taga M."/>
            <person name="White G.J."/>
            <person name="Zhou S."/>
            <person name="Schwartz D.C."/>
            <person name="Freitag M."/>
            <person name="Ma L.J."/>
            <person name="Danchin E.G."/>
            <person name="Henrissat B."/>
            <person name="Coutinho P.M."/>
            <person name="Nelson D.R."/>
            <person name="Straney D."/>
            <person name="Napoli C.A."/>
            <person name="Barker B.M."/>
            <person name="Gribskov M."/>
            <person name="Rep M."/>
            <person name="Kroken S."/>
            <person name="Molnar I."/>
            <person name="Rensing C."/>
            <person name="Kennell J.C."/>
            <person name="Zamora J."/>
            <person name="Farman M.L."/>
            <person name="Selker E.U."/>
            <person name="Salamov A."/>
            <person name="Shapiro H."/>
            <person name="Pangilinan J."/>
            <person name="Lindquist E."/>
            <person name="Lamers C."/>
            <person name="Grigoriev I.V."/>
            <person name="Geiser D.M."/>
            <person name="Covert S.F."/>
            <person name="Temporini E."/>
            <person name="Vanetten H.D."/>
        </authorList>
    </citation>
    <scope>NUCLEOTIDE SEQUENCE [LARGE SCALE GENOMIC DNA]</scope>
    <source>
        <strain evidence="3">ATCC MYA-4622 / CBS 123669 / FGSC 9596 / NRRL 45880 / 77-13-4</strain>
    </source>
</reference>
<gene>
    <name evidence="2" type="ORF">NECHADRAFT_83551</name>
</gene>
<dbReference type="InterPro" id="IPR010730">
    <property type="entry name" value="HET"/>
</dbReference>
<keyword evidence="3" id="KW-1185">Reference proteome</keyword>
<dbReference type="eggNOG" id="ENOG502SICY">
    <property type="taxonomic scope" value="Eukaryota"/>
</dbReference>
<dbReference type="OMA" id="TERWEYN"/>
<dbReference type="Pfam" id="PF06985">
    <property type="entry name" value="HET"/>
    <property type="match status" value="1"/>
</dbReference>
<evidence type="ECO:0000313" key="3">
    <source>
        <dbReference type="Proteomes" id="UP000005206"/>
    </source>
</evidence>
<sequence>MTQAEGTESAQRSVSVKKGLGYNDWLFTNQSLYANAKETGQPSRIMFTIAQGIFCELPSSEVHTSEIPAAKMVYETLLVQVGELPPMELNLIISRGDNIYFDDCDVFNRQHSRCRVGRYRIDPDLGSPVNLSIAKGWLDDCRENHDECRPIKSSSLLTRVLDVTVSEGSHTCRLVETSNQQGNYVALSHCWGDKIKERLTTETLSTFLCSIQIAKLPANSETPSIKEDWASESEKMGLIYQHSTLTIFAMTSKGSEEGFLKRADSPYPNPTTLKVSSATDSQTSVLVAGRDATEENFTTLRSSSALSKRGWAFQEVILSNRSLFFGDRQLYWQCRKELDSLEGLYPFPSRYDADIGVTVPQTDGQPERIDDGSAKLDFYTLASKYNSRALTYSSDKLPAFSGLAQKFQHVFGGEYLAGLWSSDFPRGLLWYPDEISPSAAQPNGLPSWSWASTNKSVLFVTSQPQVFLKLHCSDVRPRNIQNRYGEIKSESDATRTSATVVGMTMPLARGNRVPDPHDQKPTILCHVSFDVLEKLEGQGFNYGRLGIRMAIIDGSFMLSPLYLEEEEGKRERKDALDVYTRLRCNCLALAGLLLS</sequence>
<evidence type="ECO:0000259" key="1">
    <source>
        <dbReference type="Pfam" id="PF06985"/>
    </source>
</evidence>
<accession>C7Z4C1</accession>
<dbReference type="PANTHER" id="PTHR33112">
    <property type="entry name" value="DOMAIN PROTEIN, PUTATIVE-RELATED"/>
    <property type="match status" value="1"/>
</dbReference>
<dbReference type="AlphaFoldDB" id="C7Z4C1"/>
<dbReference type="RefSeq" id="XP_003047164.1">
    <property type="nucleotide sequence ID" value="XM_003047118.1"/>
</dbReference>
<dbReference type="STRING" id="660122.C7Z4C1"/>
<dbReference type="HOGENOM" id="CLU_458616_0_0_1"/>
<evidence type="ECO:0000313" key="2">
    <source>
        <dbReference type="EMBL" id="EEU41451.1"/>
    </source>
</evidence>
<organism evidence="2 3">
    <name type="scientific">Fusarium vanettenii (strain ATCC MYA-4622 / CBS 123669 / FGSC 9596 / NRRL 45880 / 77-13-4)</name>
    <name type="common">Fusarium solani subsp. pisi</name>
    <dbReference type="NCBI Taxonomy" id="660122"/>
    <lineage>
        <taxon>Eukaryota</taxon>
        <taxon>Fungi</taxon>
        <taxon>Dikarya</taxon>
        <taxon>Ascomycota</taxon>
        <taxon>Pezizomycotina</taxon>
        <taxon>Sordariomycetes</taxon>
        <taxon>Hypocreomycetidae</taxon>
        <taxon>Hypocreales</taxon>
        <taxon>Nectriaceae</taxon>
        <taxon>Fusarium</taxon>
        <taxon>Fusarium solani species complex</taxon>
        <taxon>Fusarium vanettenii</taxon>
    </lineage>
</organism>
<dbReference type="OrthoDB" id="5125733at2759"/>
<dbReference type="EMBL" id="GG698909">
    <property type="protein sequence ID" value="EEU41451.1"/>
    <property type="molecule type" value="Genomic_DNA"/>
</dbReference>